<proteinExistence type="predicted"/>
<sequence length="366" mass="40836">MEFSSFENLARQLSDLEVAVFLSLVAREHCLIETSDDLIDDLAQELALVCTHSLGLAYSILDCSAETSTNDLCNGSLTPSARKELEEPAISRLKSESSGNLSTFGTAQSRDQGRYAAPRSPEKEINVVNVVIAKNFNLVDHDVQLQALQLMRSRHLFMESYTLNAPANFIFIPLVVRESEQLQPPLNFHLNEHLLVSHYHAAVDGFIYLEHDDWLSDDRDSASSVIYKPIHHQRKSAKISETTIEKLREASDCVTISAEIMRYMQDIIVFLRLSRGMGGGISAKANLHLSRFSRLLAALQGFDFITPTIVALAAEKVLRHRIIVATPDRDRSMQYGSDVQTVSRILADITPDSILDGVFQEVEPPV</sequence>
<dbReference type="Proteomes" id="UP001148312">
    <property type="component" value="Unassembled WGS sequence"/>
</dbReference>
<dbReference type="AlphaFoldDB" id="A0A9W9XE90"/>
<protein>
    <recommendedName>
        <fullName evidence="1">magnesium chelatase</fullName>
        <ecNumber evidence="1">6.6.1.1</ecNumber>
    </recommendedName>
</protein>
<dbReference type="Pfam" id="PF17863">
    <property type="entry name" value="AAA_lid_2"/>
    <property type="match status" value="1"/>
</dbReference>
<dbReference type="InterPro" id="IPR052041">
    <property type="entry name" value="Nucleic_acid_metab_PIN/TRAM"/>
</dbReference>
<keyword evidence="6" id="KW-1185">Reference proteome</keyword>
<dbReference type="GeneID" id="81623868"/>
<feature type="compositionally biased region" description="Polar residues" evidence="3">
    <location>
        <begin position="96"/>
        <end position="110"/>
    </location>
</feature>
<reference evidence="5" key="2">
    <citation type="journal article" date="2023" name="IMA Fungus">
        <title>Comparative genomic study of the Penicillium genus elucidates a diverse pangenome and 15 lateral gene transfer events.</title>
        <authorList>
            <person name="Petersen C."/>
            <person name="Sorensen T."/>
            <person name="Nielsen M.R."/>
            <person name="Sondergaard T.E."/>
            <person name="Sorensen J.L."/>
            <person name="Fitzpatrick D.A."/>
            <person name="Frisvad J.C."/>
            <person name="Nielsen K.L."/>
        </authorList>
    </citation>
    <scope>NUCLEOTIDE SEQUENCE</scope>
    <source>
        <strain evidence="5">IBT 30728</strain>
    </source>
</reference>
<dbReference type="EMBL" id="JAPWDQ010000004">
    <property type="protein sequence ID" value="KAJ5489127.1"/>
    <property type="molecule type" value="Genomic_DNA"/>
</dbReference>
<comment type="caution">
    <text evidence="5">The sequence shown here is derived from an EMBL/GenBank/DDBJ whole genome shotgun (WGS) entry which is preliminary data.</text>
</comment>
<evidence type="ECO:0000259" key="4">
    <source>
        <dbReference type="Pfam" id="PF17863"/>
    </source>
</evidence>
<dbReference type="Gene3D" id="1.10.8.80">
    <property type="entry name" value="Magnesium chelatase subunit I, C-Terminal domain"/>
    <property type="match status" value="1"/>
</dbReference>
<organism evidence="5 6">
    <name type="scientific">Penicillium diatomitis</name>
    <dbReference type="NCBI Taxonomy" id="2819901"/>
    <lineage>
        <taxon>Eukaryota</taxon>
        <taxon>Fungi</taxon>
        <taxon>Dikarya</taxon>
        <taxon>Ascomycota</taxon>
        <taxon>Pezizomycotina</taxon>
        <taxon>Eurotiomycetes</taxon>
        <taxon>Eurotiomycetidae</taxon>
        <taxon>Eurotiales</taxon>
        <taxon>Aspergillaceae</taxon>
        <taxon>Penicillium</taxon>
    </lineage>
</organism>
<evidence type="ECO:0000256" key="2">
    <source>
        <dbReference type="ARBA" id="ARBA00023444"/>
    </source>
</evidence>
<evidence type="ECO:0000313" key="5">
    <source>
        <dbReference type="EMBL" id="KAJ5489127.1"/>
    </source>
</evidence>
<dbReference type="PANTHER" id="PTHR11603">
    <property type="entry name" value="AAA FAMILY ATPASE"/>
    <property type="match status" value="1"/>
</dbReference>
<dbReference type="PANTHER" id="PTHR11603:SF132">
    <property type="entry name" value="C2H2-TYPE DOMAIN-CONTAINING PROTEIN"/>
    <property type="match status" value="1"/>
</dbReference>
<feature type="region of interest" description="Disordered" evidence="3">
    <location>
        <begin position="92"/>
        <end position="118"/>
    </location>
</feature>
<dbReference type="InterPro" id="IPR041628">
    <property type="entry name" value="ChlI/MoxR_AAA_lid"/>
</dbReference>
<evidence type="ECO:0000256" key="1">
    <source>
        <dbReference type="ARBA" id="ARBA00012825"/>
    </source>
</evidence>
<dbReference type="GO" id="GO:0016851">
    <property type="term" value="F:magnesium chelatase activity"/>
    <property type="evidence" value="ECO:0007669"/>
    <property type="project" value="UniProtKB-EC"/>
</dbReference>
<dbReference type="RefSeq" id="XP_056791160.1">
    <property type="nucleotide sequence ID" value="XM_056933619.1"/>
</dbReference>
<dbReference type="EC" id="6.6.1.1" evidence="1"/>
<reference evidence="5" key="1">
    <citation type="submission" date="2022-12" db="EMBL/GenBank/DDBJ databases">
        <authorList>
            <person name="Petersen C."/>
        </authorList>
    </citation>
    <scope>NUCLEOTIDE SEQUENCE</scope>
    <source>
        <strain evidence="5">IBT 30728</strain>
    </source>
</reference>
<comment type="pathway">
    <text evidence="2">Porphyrin-containing compound metabolism.</text>
</comment>
<gene>
    <name evidence="5" type="ORF">N7539_004017</name>
</gene>
<evidence type="ECO:0000256" key="3">
    <source>
        <dbReference type="SAM" id="MobiDB-lite"/>
    </source>
</evidence>
<evidence type="ECO:0000313" key="6">
    <source>
        <dbReference type="Proteomes" id="UP001148312"/>
    </source>
</evidence>
<name>A0A9W9XE90_9EURO</name>
<feature type="domain" description="ChlI/MoxR AAA lid" evidence="4">
    <location>
        <begin position="280"/>
        <end position="331"/>
    </location>
</feature>
<accession>A0A9W9XE90</accession>